<proteinExistence type="predicted"/>
<name>A0A174Z488_9FIRM</name>
<evidence type="ECO:0008006" key="4">
    <source>
        <dbReference type="Google" id="ProtNLM"/>
    </source>
</evidence>
<evidence type="ECO:0000256" key="1">
    <source>
        <dbReference type="SAM" id="Phobius"/>
    </source>
</evidence>
<dbReference type="RefSeq" id="WP_022099015.1">
    <property type="nucleotide sequence ID" value="NZ_CZBU01000006.1"/>
</dbReference>
<dbReference type="Proteomes" id="UP000095621">
    <property type="component" value="Unassembled WGS sequence"/>
</dbReference>
<organism evidence="2 3">
    <name type="scientific">Lachnospira eligens</name>
    <dbReference type="NCBI Taxonomy" id="39485"/>
    <lineage>
        <taxon>Bacteria</taxon>
        <taxon>Bacillati</taxon>
        <taxon>Bacillota</taxon>
        <taxon>Clostridia</taxon>
        <taxon>Lachnospirales</taxon>
        <taxon>Lachnospiraceae</taxon>
        <taxon>Lachnospira</taxon>
    </lineage>
</organism>
<keyword evidence="1" id="KW-1133">Transmembrane helix</keyword>
<accession>A0A174Z488</accession>
<evidence type="ECO:0000313" key="3">
    <source>
        <dbReference type="Proteomes" id="UP000095621"/>
    </source>
</evidence>
<dbReference type="AlphaFoldDB" id="A0A174Z488"/>
<sequence length="393" mass="44315">MSKKKLFMIIIVAVICVAALSVALVMVRGKKEKSINLGKSSEETDEQSYWNPDIHGIAKSEDGYYYLTYDIDGTTLRYFDDTAKKSIAVCAKPDCTHDSSDCNAFYSMDYLSTPVYYYKGYIYMVRVDAGMAKVVRIQKDGSKREDVAELFANDGVTSISMVFHGDCIYAYDHLGHTASDEVGKEVIKKIDLKTGQSEEAFSYEGKNAAISGARSFGDKLFFKIFTYSLDRDKHEINESFLLYCYDYNTGEASMISDKNISDYYVDEDNGILFYFVIGKGLYSRKLNDTESTLLYKVDETIVRATMSYDGNYLYMSNGGAGSATDYSRKIERKIFVLKTDGTVVNTIALDKNSGTAYFGDDRYMFFAKTGGELVYIDKKDILGNYEFKKAEVN</sequence>
<keyword evidence="1" id="KW-0812">Transmembrane</keyword>
<dbReference type="EMBL" id="CZBU01000006">
    <property type="protein sequence ID" value="CUQ78988.1"/>
    <property type="molecule type" value="Genomic_DNA"/>
</dbReference>
<dbReference type="OrthoDB" id="1651522at2"/>
<gene>
    <name evidence="2" type="ORF">ERS852490_02642</name>
</gene>
<dbReference type="SUPFAM" id="SSF82171">
    <property type="entry name" value="DPP6 N-terminal domain-like"/>
    <property type="match status" value="1"/>
</dbReference>
<evidence type="ECO:0000313" key="2">
    <source>
        <dbReference type="EMBL" id="CUQ78988.1"/>
    </source>
</evidence>
<reference evidence="2 3" key="1">
    <citation type="submission" date="2015-09" db="EMBL/GenBank/DDBJ databases">
        <authorList>
            <consortium name="Pathogen Informatics"/>
        </authorList>
    </citation>
    <scope>NUCLEOTIDE SEQUENCE [LARGE SCALE GENOMIC DNA]</scope>
    <source>
        <strain evidence="2 3">2789STDY5834875</strain>
    </source>
</reference>
<protein>
    <recommendedName>
        <fullName evidence="4">DUF5050 domain-containing protein</fullName>
    </recommendedName>
</protein>
<keyword evidence="1" id="KW-0472">Membrane</keyword>
<feature type="transmembrane region" description="Helical" evidence="1">
    <location>
        <begin position="6"/>
        <end position="27"/>
    </location>
</feature>